<reference evidence="2" key="1">
    <citation type="submission" date="2013-09" db="EMBL/GenBank/DDBJ databases">
        <title>Corchorus olitorius genome sequencing.</title>
        <authorList>
            <person name="Alam M."/>
            <person name="Haque M.S."/>
            <person name="Islam M.S."/>
            <person name="Emdad E.M."/>
            <person name="Islam M.M."/>
            <person name="Ahmed B."/>
            <person name="Halim A."/>
            <person name="Hossen Q.M.M."/>
            <person name="Hossain M.Z."/>
            <person name="Ahmed R."/>
            <person name="Khan M.M."/>
            <person name="Islam R."/>
            <person name="Rashid M.M."/>
            <person name="Khan S.A."/>
            <person name="Rahman M.S."/>
            <person name="Alam M."/>
            <person name="Yahiya A.S."/>
            <person name="Khan M.S."/>
            <person name="Azam M.S."/>
            <person name="Haque T."/>
            <person name="Lashkar M.Z.H."/>
            <person name="Akhand A.I."/>
            <person name="Morshed G."/>
            <person name="Roy S."/>
            <person name="Uddin K.S."/>
            <person name="Rabeya T."/>
            <person name="Hossain A.S."/>
            <person name="Chowdhury A."/>
            <person name="Snigdha A.R."/>
            <person name="Mortoza M.S."/>
            <person name="Matin S.A."/>
            <person name="Hoque S.M.E."/>
            <person name="Islam M.K."/>
            <person name="Roy D.K."/>
            <person name="Haider R."/>
            <person name="Moosa M.M."/>
            <person name="Elias S.M."/>
            <person name="Hasan A.M."/>
            <person name="Jahan S."/>
            <person name="Shafiuddin M."/>
            <person name="Mahmood N."/>
            <person name="Shommy N.S."/>
        </authorList>
    </citation>
    <scope>NUCLEOTIDE SEQUENCE [LARGE SCALE GENOMIC DNA]</scope>
    <source>
        <strain evidence="2">cv. O-4</strain>
    </source>
</reference>
<keyword evidence="2" id="KW-1185">Reference proteome</keyword>
<sequence length="48" mass="5411">MDLALIYPLARAINKFLQKEAAAPNLPPSLNYVYFQPTVITPVKNPRI</sequence>
<protein>
    <submittedName>
        <fullName evidence="1">Uncharacterized protein</fullName>
    </submittedName>
</protein>
<dbReference type="EMBL" id="AWUE01021134">
    <property type="protein sequence ID" value="OMO63297.1"/>
    <property type="molecule type" value="Genomic_DNA"/>
</dbReference>
<proteinExistence type="predicted"/>
<evidence type="ECO:0000313" key="2">
    <source>
        <dbReference type="Proteomes" id="UP000187203"/>
    </source>
</evidence>
<dbReference type="Proteomes" id="UP000187203">
    <property type="component" value="Unassembled WGS sequence"/>
</dbReference>
<comment type="caution">
    <text evidence="1">The sequence shown here is derived from an EMBL/GenBank/DDBJ whole genome shotgun (WGS) entry which is preliminary data.</text>
</comment>
<accession>A0A1R3GZ09</accession>
<organism evidence="1 2">
    <name type="scientific">Corchorus olitorius</name>
    <dbReference type="NCBI Taxonomy" id="93759"/>
    <lineage>
        <taxon>Eukaryota</taxon>
        <taxon>Viridiplantae</taxon>
        <taxon>Streptophyta</taxon>
        <taxon>Embryophyta</taxon>
        <taxon>Tracheophyta</taxon>
        <taxon>Spermatophyta</taxon>
        <taxon>Magnoliopsida</taxon>
        <taxon>eudicotyledons</taxon>
        <taxon>Gunneridae</taxon>
        <taxon>Pentapetalae</taxon>
        <taxon>rosids</taxon>
        <taxon>malvids</taxon>
        <taxon>Malvales</taxon>
        <taxon>Malvaceae</taxon>
        <taxon>Grewioideae</taxon>
        <taxon>Apeibeae</taxon>
        <taxon>Corchorus</taxon>
    </lineage>
</organism>
<evidence type="ECO:0000313" key="1">
    <source>
        <dbReference type="EMBL" id="OMO63297.1"/>
    </source>
</evidence>
<name>A0A1R3GZ09_9ROSI</name>
<dbReference type="AlphaFoldDB" id="A0A1R3GZ09"/>
<gene>
    <name evidence="1" type="ORF">COLO4_32557</name>
</gene>